<evidence type="ECO:0000313" key="10">
    <source>
        <dbReference type="Proteomes" id="UP001225134"/>
    </source>
</evidence>
<evidence type="ECO:0000256" key="7">
    <source>
        <dbReference type="ARBA" id="ARBA00022777"/>
    </source>
</evidence>
<name>A0ABT7HJA1_9FUSO</name>
<reference evidence="9 10" key="1">
    <citation type="submission" date="2023-06" db="EMBL/GenBank/DDBJ databases">
        <title>Antibody response to the Sneathia vaginalis cytopathogenic toxin A during pregnancy.</title>
        <authorList>
            <person name="Mccoy Z.T."/>
            <person name="Serrano M.G."/>
            <person name="Spaine K."/>
            <person name="Edwards D.J."/>
            <person name="Buck G.A."/>
            <person name="Jefferson K."/>
        </authorList>
    </citation>
    <scope>NUCLEOTIDE SEQUENCE [LARGE SCALE GENOMIC DNA]</scope>
    <source>
        <strain evidence="9 10">CCUG 42621</strain>
    </source>
</reference>
<keyword evidence="2" id="KW-0813">Transport</keyword>
<evidence type="ECO:0000256" key="6">
    <source>
        <dbReference type="ARBA" id="ARBA00022683"/>
    </source>
</evidence>
<evidence type="ECO:0000256" key="1">
    <source>
        <dbReference type="ARBA" id="ARBA00004496"/>
    </source>
</evidence>
<gene>
    <name evidence="9" type="ORF">QQA45_00825</name>
</gene>
<dbReference type="CDD" id="cd00001">
    <property type="entry name" value="PTS_IIB_man"/>
    <property type="match status" value="1"/>
</dbReference>
<keyword evidence="3" id="KW-0963">Cytoplasm</keyword>
<evidence type="ECO:0000259" key="8">
    <source>
        <dbReference type="PROSITE" id="PS51101"/>
    </source>
</evidence>
<evidence type="ECO:0000256" key="5">
    <source>
        <dbReference type="ARBA" id="ARBA00022679"/>
    </source>
</evidence>
<evidence type="ECO:0000256" key="3">
    <source>
        <dbReference type="ARBA" id="ARBA00022490"/>
    </source>
</evidence>
<proteinExistence type="predicted"/>
<dbReference type="PROSITE" id="PS51101">
    <property type="entry name" value="PTS_EIIB_TYPE_4"/>
    <property type="match status" value="1"/>
</dbReference>
<accession>A0ABT7HJA1</accession>
<sequence length="163" mass="18418">MENVNIVMTRIDERLLHGQGQLWLRYIGANTILVVNDEVAKDNIQQSLMKMIISKEIAVRFFTVQKTIDIISKASPKQKIFIIVKDCKDALKLIEGGVPIKEINIGNIHNAEGKEKVTRSIFLGAEDKKALKEMIEKYNISFNTKTTPSGDDGTLQVDIKKYI</sequence>
<evidence type="ECO:0000256" key="2">
    <source>
        <dbReference type="ARBA" id="ARBA00022448"/>
    </source>
</evidence>
<dbReference type="EC" id="2.7.1.-" evidence="9"/>
<keyword evidence="7" id="KW-0418">Kinase</keyword>
<dbReference type="GO" id="GO:0016740">
    <property type="term" value="F:transferase activity"/>
    <property type="evidence" value="ECO:0007669"/>
    <property type="project" value="UniProtKB-KW"/>
</dbReference>
<keyword evidence="10" id="KW-1185">Reference proteome</keyword>
<evidence type="ECO:0000256" key="4">
    <source>
        <dbReference type="ARBA" id="ARBA00022597"/>
    </source>
</evidence>
<dbReference type="InterPro" id="IPR004720">
    <property type="entry name" value="PTS_IIB_sorbose-sp"/>
</dbReference>
<dbReference type="Pfam" id="PF03830">
    <property type="entry name" value="PTSIIB_sorb"/>
    <property type="match status" value="1"/>
</dbReference>
<evidence type="ECO:0000313" key="9">
    <source>
        <dbReference type="EMBL" id="MDK9580075.1"/>
    </source>
</evidence>
<protein>
    <submittedName>
        <fullName evidence="9">PTS sugar transporter subunit IIB</fullName>
        <ecNumber evidence="9">2.7.1.-</ecNumber>
    </submittedName>
</protein>
<keyword evidence="6" id="KW-0598">Phosphotransferase system</keyword>
<comment type="subcellular location">
    <subcellularLocation>
        <location evidence="1">Cytoplasm</location>
    </subcellularLocation>
</comment>
<feature type="domain" description="PTS EIIB type-4" evidence="8">
    <location>
        <begin position="2"/>
        <end position="163"/>
    </location>
</feature>
<dbReference type="EMBL" id="JASSPP010000001">
    <property type="protein sequence ID" value="MDK9580075.1"/>
    <property type="molecule type" value="Genomic_DNA"/>
</dbReference>
<dbReference type="Proteomes" id="UP001225134">
    <property type="component" value="Unassembled WGS sequence"/>
</dbReference>
<dbReference type="Gene3D" id="3.40.35.10">
    <property type="entry name" value="Phosphotransferase system, sorbose subfamily IIB component"/>
    <property type="match status" value="1"/>
</dbReference>
<keyword evidence="5 9" id="KW-0808">Transferase</keyword>
<comment type="caution">
    <text evidence="9">The sequence shown here is derived from an EMBL/GenBank/DDBJ whole genome shotgun (WGS) entry which is preliminary data.</text>
</comment>
<dbReference type="SUPFAM" id="SSF52728">
    <property type="entry name" value="PTS IIb component"/>
    <property type="match status" value="1"/>
</dbReference>
<keyword evidence="4 9" id="KW-0762">Sugar transport</keyword>
<dbReference type="RefSeq" id="WP_066729273.1">
    <property type="nucleotide sequence ID" value="NZ_CAMPUK010000001.1"/>
</dbReference>
<dbReference type="InterPro" id="IPR036667">
    <property type="entry name" value="PTS_IIB_sorbose-sp_sf"/>
</dbReference>
<organism evidence="9 10">
    <name type="scientific">Sneathia sanguinegens</name>
    <dbReference type="NCBI Taxonomy" id="40543"/>
    <lineage>
        <taxon>Bacteria</taxon>
        <taxon>Fusobacteriati</taxon>
        <taxon>Fusobacteriota</taxon>
        <taxon>Fusobacteriia</taxon>
        <taxon>Fusobacteriales</taxon>
        <taxon>Leptotrichiaceae</taxon>
        <taxon>Sneathia</taxon>
    </lineage>
</organism>